<feature type="non-terminal residue" evidence="1">
    <location>
        <position position="151"/>
    </location>
</feature>
<accession>X8JR72</accession>
<dbReference type="AlphaFoldDB" id="X8JR72"/>
<organism evidence="1 2">
    <name type="scientific">Rhizoctonia solani AG-3 Rhs1AP</name>
    <dbReference type="NCBI Taxonomy" id="1086054"/>
    <lineage>
        <taxon>Eukaryota</taxon>
        <taxon>Fungi</taxon>
        <taxon>Dikarya</taxon>
        <taxon>Basidiomycota</taxon>
        <taxon>Agaricomycotina</taxon>
        <taxon>Agaricomycetes</taxon>
        <taxon>Cantharellales</taxon>
        <taxon>Ceratobasidiaceae</taxon>
        <taxon>Rhizoctonia</taxon>
    </lineage>
</organism>
<name>X8JR72_9AGAM</name>
<dbReference type="Proteomes" id="UP000030108">
    <property type="component" value="Unassembled WGS sequence"/>
</dbReference>
<proteinExistence type="predicted"/>
<sequence length="151" mass="16130">MTVIHGSDTVYPQNTTQTRLQSETADNLVWTQMTSSSEAQSPAIKGALSRITFVEEESPRPLAEILKRCRDEHNAAVASSKTLLVVVGRGRRMAAESHTDELRGIIASTNASETIGGEVRRTVGDVATAFVATGAKASLFILQASENVGDD</sequence>
<evidence type="ECO:0000313" key="2">
    <source>
        <dbReference type="Proteomes" id="UP000030108"/>
    </source>
</evidence>
<dbReference type="OrthoDB" id="2687058at2759"/>
<comment type="caution">
    <text evidence="1">The sequence shown here is derived from an EMBL/GenBank/DDBJ whole genome shotgun (WGS) entry which is preliminary data.</text>
</comment>
<dbReference type="EMBL" id="JATN01000309">
    <property type="protein sequence ID" value="EUC66450.1"/>
    <property type="molecule type" value="Genomic_DNA"/>
</dbReference>
<evidence type="ECO:0000313" key="1">
    <source>
        <dbReference type="EMBL" id="EUC66450.1"/>
    </source>
</evidence>
<protein>
    <submittedName>
        <fullName evidence="1">Potassium:hydrogen antiporter</fullName>
    </submittedName>
</protein>
<gene>
    <name evidence="1" type="ORF">RSOL_475790</name>
</gene>
<reference evidence="2" key="1">
    <citation type="journal article" date="2014" name="Genome Announc.">
        <title>Draft genome sequence of the plant-pathogenic soil fungus Rhizoctonia solani anastomosis group 3 strain Rhs1AP.</title>
        <authorList>
            <person name="Cubeta M.A."/>
            <person name="Thomas E."/>
            <person name="Dean R.A."/>
            <person name="Jabaji S."/>
            <person name="Neate S.M."/>
            <person name="Tavantzis S."/>
            <person name="Toda T."/>
            <person name="Vilgalys R."/>
            <person name="Bharathan N."/>
            <person name="Fedorova-Abrams N."/>
            <person name="Pakala S.B."/>
            <person name="Pakala S.M."/>
            <person name="Zafar N."/>
            <person name="Joardar V."/>
            <person name="Losada L."/>
            <person name="Nierman W.C."/>
        </authorList>
    </citation>
    <scope>NUCLEOTIDE SEQUENCE [LARGE SCALE GENOMIC DNA]</scope>
    <source>
        <strain evidence="2">AG-3</strain>
    </source>
</reference>